<keyword evidence="1" id="KW-0812">Transmembrane</keyword>
<gene>
    <name evidence="2" type="ORF">BGI42_09090</name>
</gene>
<protein>
    <submittedName>
        <fullName evidence="2">DUF2953 domain-containing protein</fullName>
    </submittedName>
</protein>
<dbReference type="Pfam" id="PF11167">
    <property type="entry name" value="DUF2953"/>
    <property type="match status" value="1"/>
</dbReference>
<dbReference type="Proteomes" id="UP000094652">
    <property type="component" value="Chromosome"/>
</dbReference>
<keyword evidence="1" id="KW-0472">Membrane</keyword>
<evidence type="ECO:0000313" key="3">
    <source>
        <dbReference type="Proteomes" id="UP000094652"/>
    </source>
</evidence>
<proteinExistence type="predicted"/>
<evidence type="ECO:0000313" key="2">
    <source>
        <dbReference type="EMBL" id="AOR23872.1"/>
    </source>
</evidence>
<accession>A0A1D7XKL2</accession>
<organism evidence="2 3">
    <name type="scientific">Clostridium taeniosporum</name>
    <dbReference type="NCBI Taxonomy" id="394958"/>
    <lineage>
        <taxon>Bacteria</taxon>
        <taxon>Bacillati</taxon>
        <taxon>Bacillota</taxon>
        <taxon>Clostridia</taxon>
        <taxon>Eubacteriales</taxon>
        <taxon>Clostridiaceae</taxon>
        <taxon>Clostridium</taxon>
    </lineage>
</organism>
<dbReference type="STRING" id="394958.BGI42_09090"/>
<dbReference type="EMBL" id="CP017253">
    <property type="protein sequence ID" value="AOR23872.1"/>
    <property type="molecule type" value="Genomic_DNA"/>
</dbReference>
<name>A0A1D7XKL2_9CLOT</name>
<evidence type="ECO:0000256" key="1">
    <source>
        <dbReference type="SAM" id="Phobius"/>
    </source>
</evidence>
<reference evidence="3" key="1">
    <citation type="submission" date="2016-09" db="EMBL/GenBank/DDBJ databases">
        <title>Genomics of Clostridium taeniosporum, an organism which forms endospores with ribbon-like appendages.</title>
        <authorList>
            <person name="Walker J.R."/>
        </authorList>
    </citation>
    <scope>NUCLEOTIDE SEQUENCE [LARGE SCALE GENOMIC DNA]</scope>
    <source>
        <strain evidence="3">1/k</strain>
    </source>
</reference>
<dbReference type="InterPro" id="IPR021338">
    <property type="entry name" value="DUF2953"/>
</dbReference>
<sequence>MKLFFIILIILIFIPIPLKISIYYSSDNYYVKLYKFTIISKEKLKTKKHNLNSKSKSTKTKKKNLNISSMIHKKYLIKQLYNSKYKPKINIKGTLDYSLNDAAHTAISYGILSQISPIFYFALGVLFKINKFKFNIKPLFKNKFLVKFEISSIIFISIVKIIYVLIIIFKSILYSEEVNPCIGKNYDK</sequence>
<keyword evidence="3" id="KW-1185">Reference proteome</keyword>
<feature type="transmembrane region" description="Helical" evidence="1">
    <location>
        <begin position="148"/>
        <end position="169"/>
    </location>
</feature>
<dbReference type="AlphaFoldDB" id="A0A1D7XKL2"/>
<feature type="transmembrane region" description="Helical" evidence="1">
    <location>
        <begin position="106"/>
        <end position="127"/>
    </location>
</feature>
<dbReference type="RefSeq" id="WP_069680017.1">
    <property type="nucleotide sequence ID" value="NZ_CP017253.2"/>
</dbReference>
<dbReference type="OrthoDB" id="1931555at2"/>
<dbReference type="KEGG" id="ctae:BGI42_09090"/>
<keyword evidence="1" id="KW-1133">Transmembrane helix</keyword>